<gene>
    <name evidence="2" type="ORF">MMYC01_200327</name>
</gene>
<reference evidence="2 3" key="1">
    <citation type="journal article" date="2016" name="Genome Announc.">
        <title>Genome Sequence of Madurella mycetomatis mm55, Isolated from a Human Mycetoma Case in Sudan.</title>
        <authorList>
            <person name="Smit S."/>
            <person name="Derks M.F."/>
            <person name="Bervoets S."/>
            <person name="Fahal A."/>
            <person name="van Leeuwen W."/>
            <person name="van Belkum A."/>
            <person name="van de Sande W.W."/>
        </authorList>
    </citation>
    <scope>NUCLEOTIDE SEQUENCE [LARGE SCALE GENOMIC DNA]</scope>
    <source>
        <strain evidence="3">mm55</strain>
    </source>
</reference>
<dbReference type="OrthoDB" id="4604435at2759"/>
<protein>
    <submittedName>
        <fullName evidence="2">Sulfate adenylyltransferase subunit 2</fullName>
    </submittedName>
</protein>
<evidence type="ECO:0000313" key="2">
    <source>
        <dbReference type="EMBL" id="KXX83113.1"/>
    </source>
</evidence>
<feature type="region of interest" description="Disordered" evidence="1">
    <location>
        <begin position="365"/>
        <end position="452"/>
    </location>
</feature>
<dbReference type="EMBL" id="LCTW02000003">
    <property type="protein sequence ID" value="KXX83113.1"/>
    <property type="molecule type" value="Genomic_DNA"/>
</dbReference>
<dbReference type="VEuPathDB" id="FungiDB:MMYC01_200327"/>
<feature type="compositionally biased region" description="Basic and acidic residues" evidence="1">
    <location>
        <begin position="393"/>
        <end position="443"/>
    </location>
</feature>
<evidence type="ECO:0000256" key="1">
    <source>
        <dbReference type="SAM" id="MobiDB-lite"/>
    </source>
</evidence>
<evidence type="ECO:0000313" key="3">
    <source>
        <dbReference type="Proteomes" id="UP000078237"/>
    </source>
</evidence>
<dbReference type="AlphaFoldDB" id="A0A175WHF1"/>
<dbReference type="Proteomes" id="UP000078237">
    <property type="component" value="Unassembled WGS sequence"/>
</dbReference>
<dbReference type="GO" id="GO:0016779">
    <property type="term" value="F:nucleotidyltransferase activity"/>
    <property type="evidence" value="ECO:0007669"/>
    <property type="project" value="UniProtKB-KW"/>
</dbReference>
<keyword evidence="3" id="KW-1185">Reference proteome</keyword>
<keyword evidence="2" id="KW-0548">Nucleotidyltransferase</keyword>
<accession>A0A175WHF1</accession>
<keyword evidence="2" id="KW-0808">Transferase</keyword>
<sequence length="469" mass="53354">MPEWENPSNILPITNLEIRLELIAKLERFWQNHFTELTDKPDSEWKPFNNLQIAALMVVDIKTLEAGIVFPRQMMEAVCNIPYLTKLFFAKLQSKGNFQSDEAKPDIEEIAVPNMKQAKKRLQFDEDRCIIFKTADPKVCHIVPFSANNTESNRKDFCGRLAATDCLLFNTDEGGQACKYFASTIGISDKKWNMISLHRQLSKWWGNFYFGLKHLGVTHAVGKPAEITTLKLQFHWMPTYLQHRNPLPRNPEDFIAAFTHTNGSHSTLGPMIAASMPASGRPLQTGDIFYVDIETRDADKMIMAFHIQWVLTQIAAMAGGVEALELLEDEPDYVVGGRLPGLVRPIDEGLAFKKWLDQDCETRSVSSAGKELLTEDVQDDGSKGRVVGTGGNRQDDDNQTDIRQEDDNQTDIRQDDDNQTDIRQDDSGGRMVDENDEGKPEPHPKKRLWQSLRSRVQRLLRKTGKTRQH</sequence>
<name>A0A175WHF1_9PEZI</name>
<organism evidence="2 3">
    <name type="scientific">Madurella mycetomatis</name>
    <dbReference type="NCBI Taxonomy" id="100816"/>
    <lineage>
        <taxon>Eukaryota</taxon>
        <taxon>Fungi</taxon>
        <taxon>Dikarya</taxon>
        <taxon>Ascomycota</taxon>
        <taxon>Pezizomycotina</taxon>
        <taxon>Sordariomycetes</taxon>
        <taxon>Sordariomycetidae</taxon>
        <taxon>Sordariales</taxon>
        <taxon>Sordariales incertae sedis</taxon>
        <taxon>Madurella</taxon>
    </lineage>
</organism>
<proteinExistence type="predicted"/>
<comment type="caution">
    <text evidence="2">The sequence shown here is derived from an EMBL/GenBank/DDBJ whole genome shotgun (WGS) entry which is preliminary data.</text>
</comment>